<evidence type="ECO:0000259" key="10">
    <source>
        <dbReference type="Pfam" id="PF07730"/>
    </source>
</evidence>
<dbReference type="Proteomes" id="UP001582793">
    <property type="component" value="Unassembled WGS sequence"/>
</dbReference>
<dbReference type="Pfam" id="PF07730">
    <property type="entry name" value="HisKA_3"/>
    <property type="match status" value="1"/>
</dbReference>
<evidence type="ECO:0000256" key="8">
    <source>
        <dbReference type="ARBA" id="ARBA00023012"/>
    </source>
</evidence>
<evidence type="ECO:0000256" key="9">
    <source>
        <dbReference type="SAM" id="Phobius"/>
    </source>
</evidence>
<dbReference type="InterPro" id="IPR036890">
    <property type="entry name" value="HATPase_C_sf"/>
</dbReference>
<keyword evidence="12" id="KW-1185">Reference proteome</keyword>
<dbReference type="SUPFAM" id="SSF55874">
    <property type="entry name" value="ATPase domain of HSP90 chaperone/DNA topoisomerase II/histidine kinase"/>
    <property type="match status" value="1"/>
</dbReference>
<feature type="transmembrane region" description="Helical" evidence="9">
    <location>
        <begin position="114"/>
        <end position="132"/>
    </location>
</feature>
<feature type="transmembrane region" description="Helical" evidence="9">
    <location>
        <begin position="41"/>
        <end position="61"/>
    </location>
</feature>
<name>A0ABV5CJB7_9ACTN</name>
<feature type="transmembrane region" description="Helical" evidence="9">
    <location>
        <begin position="73"/>
        <end position="94"/>
    </location>
</feature>
<evidence type="ECO:0000313" key="12">
    <source>
        <dbReference type="Proteomes" id="UP001582793"/>
    </source>
</evidence>
<dbReference type="PANTHER" id="PTHR24421">
    <property type="entry name" value="NITRATE/NITRITE SENSOR PROTEIN NARX-RELATED"/>
    <property type="match status" value="1"/>
</dbReference>
<comment type="caution">
    <text evidence="11">The sequence shown here is derived from an EMBL/GenBank/DDBJ whole genome shotgun (WGS) entry which is preliminary data.</text>
</comment>
<accession>A0ABV5CJB7</accession>
<dbReference type="CDD" id="cd16917">
    <property type="entry name" value="HATPase_UhpB-NarQ-NarX-like"/>
    <property type="match status" value="1"/>
</dbReference>
<evidence type="ECO:0000256" key="4">
    <source>
        <dbReference type="ARBA" id="ARBA00022679"/>
    </source>
</evidence>
<dbReference type="RefSeq" id="WP_375732809.1">
    <property type="nucleotide sequence ID" value="NZ_JBCGDC010000004.1"/>
</dbReference>
<keyword evidence="6 11" id="KW-0418">Kinase</keyword>
<dbReference type="InterPro" id="IPR050482">
    <property type="entry name" value="Sensor_HK_TwoCompSys"/>
</dbReference>
<keyword evidence="9" id="KW-0472">Membrane</keyword>
<feature type="domain" description="Signal transduction histidine kinase subgroup 3 dimerisation and phosphoacceptor" evidence="10">
    <location>
        <begin position="207"/>
        <end position="272"/>
    </location>
</feature>
<dbReference type="InterPro" id="IPR011712">
    <property type="entry name" value="Sig_transdc_His_kin_sub3_dim/P"/>
</dbReference>
<dbReference type="Gene3D" id="1.20.5.1930">
    <property type="match status" value="1"/>
</dbReference>
<evidence type="ECO:0000256" key="6">
    <source>
        <dbReference type="ARBA" id="ARBA00022777"/>
    </source>
</evidence>
<keyword evidence="9" id="KW-1133">Transmembrane helix</keyword>
<gene>
    <name evidence="11" type="ORF">AAFH96_02115</name>
</gene>
<dbReference type="PANTHER" id="PTHR24421:SF10">
    <property type="entry name" value="NITRATE_NITRITE SENSOR PROTEIN NARQ"/>
    <property type="match status" value="1"/>
</dbReference>
<keyword evidence="8" id="KW-0902">Two-component regulatory system</keyword>
<protein>
    <recommendedName>
        <fullName evidence="2">histidine kinase</fullName>
        <ecNumber evidence="2">2.7.13.3</ecNumber>
    </recommendedName>
</protein>
<evidence type="ECO:0000313" key="11">
    <source>
        <dbReference type="EMBL" id="MFB6391901.1"/>
    </source>
</evidence>
<evidence type="ECO:0000256" key="1">
    <source>
        <dbReference type="ARBA" id="ARBA00000085"/>
    </source>
</evidence>
<keyword evidence="9" id="KW-0812">Transmembrane</keyword>
<dbReference type="Gene3D" id="3.30.565.10">
    <property type="entry name" value="Histidine kinase-like ATPase, C-terminal domain"/>
    <property type="match status" value="1"/>
</dbReference>
<evidence type="ECO:0000256" key="7">
    <source>
        <dbReference type="ARBA" id="ARBA00022840"/>
    </source>
</evidence>
<sequence length="422" mass="45032">MDDPIDALRAAPRDLRRLLVGPDYPPYRAEPAGRWRRFRPYLVQAGLLGLIGLTVAAAQYLQDARGLPEPAAIALGIGATLPAGIALRAPLWAWRLGYPMLFLGALHARPEESWPWNPVQIFGFLFVLVLLAVRADAGVAAWAGLLTLLPVYLSVPALANAHGVTVLVVVTLVVGDQVRRRRQSQRALVEQAEVSELEKARRAVLEERTRIARELHDVVAHHMSMIAVQAETAPYRLESVPDPARAEFAAIAGSARDALTDMRRLLGVLRSDATDPQTAPQPGLVDVPELVEAARRAGMTVTLEGDPVGAPAPPEAVGLTAYRIVQEALANAARHAPGAAVRVALLPGVGELALRVENGPYSGVTGPAGHGLTGMRERARLLDGSFHAGPVDSGGFAVVARLPYAAGPRPGSIEVEKRGRDR</sequence>
<feature type="transmembrane region" description="Helical" evidence="9">
    <location>
        <begin position="161"/>
        <end position="178"/>
    </location>
</feature>
<dbReference type="EMBL" id="JBCGDC010000004">
    <property type="protein sequence ID" value="MFB6391901.1"/>
    <property type="molecule type" value="Genomic_DNA"/>
</dbReference>
<evidence type="ECO:0000256" key="3">
    <source>
        <dbReference type="ARBA" id="ARBA00022553"/>
    </source>
</evidence>
<dbReference type="GO" id="GO:0016301">
    <property type="term" value="F:kinase activity"/>
    <property type="evidence" value="ECO:0007669"/>
    <property type="project" value="UniProtKB-KW"/>
</dbReference>
<keyword evidence="4" id="KW-0808">Transferase</keyword>
<comment type="catalytic activity">
    <reaction evidence="1">
        <text>ATP + protein L-histidine = ADP + protein N-phospho-L-histidine.</text>
        <dbReference type="EC" id="2.7.13.3"/>
    </reaction>
</comment>
<reference evidence="11 12" key="1">
    <citation type="submission" date="2024-04" db="EMBL/GenBank/DDBJ databases">
        <title>Polymorphospora sp. isolated from Baiyangdian Lake in Xiong'an New Area.</title>
        <authorList>
            <person name="Zhang X."/>
            <person name="Liu J."/>
        </authorList>
    </citation>
    <scope>NUCLEOTIDE SEQUENCE [LARGE SCALE GENOMIC DNA]</scope>
    <source>
        <strain evidence="11 12">2-325</strain>
    </source>
</reference>
<keyword evidence="7" id="KW-0067">ATP-binding</keyword>
<organism evidence="11 12">
    <name type="scientific">Polymorphospora lycopeni</name>
    <dbReference type="NCBI Taxonomy" id="3140240"/>
    <lineage>
        <taxon>Bacteria</taxon>
        <taxon>Bacillati</taxon>
        <taxon>Actinomycetota</taxon>
        <taxon>Actinomycetes</taxon>
        <taxon>Micromonosporales</taxon>
        <taxon>Micromonosporaceae</taxon>
        <taxon>Polymorphospora</taxon>
    </lineage>
</organism>
<evidence type="ECO:0000256" key="2">
    <source>
        <dbReference type="ARBA" id="ARBA00012438"/>
    </source>
</evidence>
<proteinExistence type="predicted"/>
<dbReference type="EC" id="2.7.13.3" evidence="2"/>
<keyword evidence="3" id="KW-0597">Phosphoprotein</keyword>
<keyword evidence="5" id="KW-0547">Nucleotide-binding</keyword>
<evidence type="ECO:0000256" key="5">
    <source>
        <dbReference type="ARBA" id="ARBA00022741"/>
    </source>
</evidence>